<dbReference type="Pfam" id="PF13927">
    <property type="entry name" value="Ig_3"/>
    <property type="match status" value="1"/>
</dbReference>
<feature type="compositionally biased region" description="Polar residues" evidence="3">
    <location>
        <begin position="1"/>
        <end position="10"/>
    </location>
</feature>
<dbReference type="GO" id="GO:0007156">
    <property type="term" value="P:homophilic cell adhesion via plasma membrane adhesion molecules"/>
    <property type="evidence" value="ECO:0007669"/>
    <property type="project" value="TreeGrafter"/>
</dbReference>
<protein>
    <recommendedName>
        <fullName evidence="4">Ig-like domain-containing protein</fullName>
    </recommendedName>
</protein>
<dbReference type="EMBL" id="UINC01164929">
    <property type="protein sequence ID" value="SVD66030.1"/>
    <property type="molecule type" value="Genomic_DNA"/>
</dbReference>
<sequence length="273" mass="29203">GSPENTTPNGDTDETLNTDSSPTATIGSGPAGFFNGSLDEVRFYNRALIADEPESLYKLEKPTEPGSYSPIITLEPLSQTVVSGDTVTLFTKAKAKPAPTFTWQYLDLNSKLWKNISGGTTASITLSNVTTADTTSYHVIVKNSVGEKTSKSAKLAVLDKPQFTQQPADTLLMVGASAYIQVLENRATLPVNTVGKTAKVYVGVTGSPKLVYQWFKNGKPIPNAIKNKLSLKKVDPGKDSGTYSVTITNAVGEVTSNDFTVTIIDPVKITQHP</sequence>
<dbReference type="PANTHER" id="PTHR45080:SF8">
    <property type="entry name" value="IG-LIKE DOMAIN-CONTAINING PROTEIN"/>
    <property type="match status" value="1"/>
</dbReference>
<dbReference type="SUPFAM" id="SSF49899">
    <property type="entry name" value="Concanavalin A-like lectins/glucanases"/>
    <property type="match status" value="1"/>
</dbReference>
<dbReference type="InterPro" id="IPR003599">
    <property type="entry name" value="Ig_sub"/>
</dbReference>
<dbReference type="InterPro" id="IPR013783">
    <property type="entry name" value="Ig-like_fold"/>
</dbReference>
<dbReference type="PROSITE" id="PS50835">
    <property type="entry name" value="IG_LIKE"/>
    <property type="match status" value="2"/>
</dbReference>
<evidence type="ECO:0000256" key="3">
    <source>
        <dbReference type="SAM" id="MobiDB-lite"/>
    </source>
</evidence>
<dbReference type="InterPro" id="IPR007110">
    <property type="entry name" value="Ig-like_dom"/>
</dbReference>
<dbReference type="Gene3D" id="2.60.120.200">
    <property type="match status" value="1"/>
</dbReference>
<evidence type="ECO:0000259" key="4">
    <source>
        <dbReference type="PROSITE" id="PS50835"/>
    </source>
</evidence>
<dbReference type="InterPro" id="IPR003598">
    <property type="entry name" value="Ig_sub2"/>
</dbReference>
<feature type="domain" description="Ig-like" evidence="4">
    <location>
        <begin position="161"/>
        <end position="262"/>
    </location>
</feature>
<dbReference type="InterPro" id="IPR036179">
    <property type="entry name" value="Ig-like_dom_sf"/>
</dbReference>
<feature type="domain" description="Ig-like" evidence="4">
    <location>
        <begin position="70"/>
        <end position="156"/>
    </location>
</feature>
<dbReference type="SMART" id="SM00409">
    <property type="entry name" value="IG"/>
    <property type="match status" value="2"/>
</dbReference>
<feature type="region of interest" description="Disordered" evidence="3">
    <location>
        <begin position="1"/>
        <end position="31"/>
    </location>
</feature>
<reference evidence="5" key="1">
    <citation type="submission" date="2018-05" db="EMBL/GenBank/DDBJ databases">
        <authorList>
            <person name="Lanie J.A."/>
            <person name="Ng W.-L."/>
            <person name="Kazmierczak K.M."/>
            <person name="Andrzejewski T.M."/>
            <person name="Davidsen T.M."/>
            <person name="Wayne K.J."/>
            <person name="Tettelin H."/>
            <person name="Glass J.I."/>
            <person name="Rusch D."/>
            <person name="Podicherti R."/>
            <person name="Tsui H.-C.T."/>
            <person name="Winkler M.E."/>
        </authorList>
    </citation>
    <scope>NUCLEOTIDE SEQUENCE</scope>
</reference>
<dbReference type="SMART" id="SM00408">
    <property type="entry name" value="IGc2"/>
    <property type="match status" value="2"/>
</dbReference>
<gene>
    <name evidence="5" type="ORF">METZ01_LOCUS418884</name>
</gene>
<dbReference type="SUPFAM" id="SSF48726">
    <property type="entry name" value="Immunoglobulin"/>
    <property type="match status" value="2"/>
</dbReference>
<accession>A0A382X571</accession>
<dbReference type="PANTHER" id="PTHR45080">
    <property type="entry name" value="CONTACTIN 5"/>
    <property type="match status" value="1"/>
</dbReference>
<proteinExistence type="predicted"/>
<dbReference type="Gene3D" id="2.60.40.10">
    <property type="entry name" value="Immunoglobulins"/>
    <property type="match status" value="2"/>
</dbReference>
<dbReference type="AlphaFoldDB" id="A0A382X571"/>
<evidence type="ECO:0000256" key="2">
    <source>
        <dbReference type="ARBA" id="ARBA00023157"/>
    </source>
</evidence>
<evidence type="ECO:0000313" key="5">
    <source>
        <dbReference type="EMBL" id="SVD66030.1"/>
    </source>
</evidence>
<name>A0A382X571_9ZZZZ</name>
<keyword evidence="1" id="KW-0732">Signal</keyword>
<dbReference type="GO" id="GO:0005886">
    <property type="term" value="C:plasma membrane"/>
    <property type="evidence" value="ECO:0007669"/>
    <property type="project" value="TreeGrafter"/>
</dbReference>
<feature type="compositionally biased region" description="Polar residues" evidence="3">
    <location>
        <begin position="17"/>
        <end position="26"/>
    </location>
</feature>
<evidence type="ECO:0000256" key="1">
    <source>
        <dbReference type="ARBA" id="ARBA00022729"/>
    </source>
</evidence>
<keyword evidence="2" id="KW-1015">Disulfide bond</keyword>
<dbReference type="Pfam" id="PF07679">
    <property type="entry name" value="I-set"/>
    <property type="match status" value="1"/>
</dbReference>
<dbReference type="InterPro" id="IPR013320">
    <property type="entry name" value="ConA-like_dom_sf"/>
</dbReference>
<dbReference type="InterPro" id="IPR050958">
    <property type="entry name" value="Cell_Adh-Cytoskel_Orgn"/>
</dbReference>
<feature type="non-terminal residue" evidence="5">
    <location>
        <position position="1"/>
    </location>
</feature>
<dbReference type="InterPro" id="IPR013098">
    <property type="entry name" value="Ig_I-set"/>
</dbReference>
<feature type="non-terminal residue" evidence="5">
    <location>
        <position position="273"/>
    </location>
</feature>
<organism evidence="5">
    <name type="scientific">marine metagenome</name>
    <dbReference type="NCBI Taxonomy" id="408172"/>
    <lineage>
        <taxon>unclassified sequences</taxon>
        <taxon>metagenomes</taxon>
        <taxon>ecological metagenomes</taxon>
    </lineage>
</organism>